<evidence type="ECO:0000313" key="3">
    <source>
        <dbReference type="Proteomes" id="UP001378960"/>
    </source>
</evidence>
<accession>A0AAV5R2E0</accession>
<dbReference type="InterPro" id="IPR039765">
    <property type="entry name" value="Yip5/YIPF1/YIPF2"/>
</dbReference>
<dbReference type="PANTHER" id="PTHR12822:SF2">
    <property type="entry name" value="PROTEIN YIPF"/>
    <property type="match status" value="1"/>
</dbReference>
<gene>
    <name evidence="2" type="ORF">DAPK24_013990</name>
</gene>
<dbReference type="EMBL" id="BTGB01000001">
    <property type="protein sequence ID" value="GMM44824.1"/>
    <property type="molecule type" value="Genomic_DNA"/>
</dbReference>
<evidence type="ECO:0000256" key="1">
    <source>
        <dbReference type="SAM" id="Phobius"/>
    </source>
</evidence>
<proteinExistence type="predicted"/>
<dbReference type="GO" id="GO:0016192">
    <property type="term" value="P:vesicle-mediated transport"/>
    <property type="evidence" value="ECO:0007669"/>
    <property type="project" value="InterPro"/>
</dbReference>
<dbReference type="PANTHER" id="PTHR12822">
    <property type="entry name" value="PROTEIN YIPF"/>
    <property type="match status" value="1"/>
</dbReference>
<dbReference type="Proteomes" id="UP001378960">
    <property type="component" value="Unassembled WGS sequence"/>
</dbReference>
<name>A0AAV5R2E0_PICKL</name>
<keyword evidence="1" id="KW-0812">Transmembrane</keyword>
<feature type="transmembrane region" description="Helical" evidence="1">
    <location>
        <begin position="189"/>
        <end position="212"/>
    </location>
</feature>
<sequence>MTSNQIDPFGDNNLIDDDFQIDDDINNHDINDDSFIQPDVQSKINKPQSHSIPSIQSNKTYEGGFFSLNYYRQYFDLNTNQFFSNCLRTLNPISVPNADEFNHNGDLYGSVWITASLIFLLFFCNSFASLLSGWFLGIDLDSLNVNYFKMIVSSINLLYAYTLIIPLFLYLILKYYLKVLILVPLTKLISIYSYANLLWVPAVLLSIFRGLLVNLHTLDSLLKWGCILVGAALSGCSIIYKLNFYFNSIFGNDDKKSAYIILSILAICHLGFSIGVKVCFFGKL</sequence>
<keyword evidence="3" id="KW-1185">Reference proteome</keyword>
<dbReference type="GO" id="GO:0005794">
    <property type="term" value="C:Golgi apparatus"/>
    <property type="evidence" value="ECO:0007669"/>
    <property type="project" value="InterPro"/>
</dbReference>
<dbReference type="AlphaFoldDB" id="A0AAV5R2E0"/>
<feature type="transmembrane region" description="Helical" evidence="1">
    <location>
        <begin position="111"/>
        <end position="136"/>
    </location>
</feature>
<organism evidence="2 3">
    <name type="scientific">Pichia kluyveri</name>
    <name type="common">Yeast</name>
    <dbReference type="NCBI Taxonomy" id="36015"/>
    <lineage>
        <taxon>Eukaryota</taxon>
        <taxon>Fungi</taxon>
        <taxon>Dikarya</taxon>
        <taxon>Ascomycota</taxon>
        <taxon>Saccharomycotina</taxon>
        <taxon>Pichiomycetes</taxon>
        <taxon>Pichiales</taxon>
        <taxon>Pichiaceae</taxon>
        <taxon>Pichia</taxon>
    </lineage>
</organism>
<feature type="transmembrane region" description="Helical" evidence="1">
    <location>
        <begin position="258"/>
        <end position="280"/>
    </location>
</feature>
<protein>
    <submittedName>
        <fullName evidence="2">Yip5 protein</fullName>
    </submittedName>
</protein>
<keyword evidence="1" id="KW-1133">Transmembrane helix</keyword>
<reference evidence="2 3" key="1">
    <citation type="journal article" date="2023" name="Elife">
        <title>Identification of key yeast species and microbe-microbe interactions impacting larval growth of Drosophila in the wild.</title>
        <authorList>
            <person name="Mure A."/>
            <person name="Sugiura Y."/>
            <person name="Maeda R."/>
            <person name="Honda K."/>
            <person name="Sakurai N."/>
            <person name="Takahashi Y."/>
            <person name="Watada M."/>
            <person name="Katoh T."/>
            <person name="Gotoh A."/>
            <person name="Gotoh Y."/>
            <person name="Taniguchi I."/>
            <person name="Nakamura K."/>
            <person name="Hayashi T."/>
            <person name="Katayama T."/>
            <person name="Uemura T."/>
            <person name="Hattori Y."/>
        </authorList>
    </citation>
    <scope>NUCLEOTIDE SEQUENCE [LARGE SCALE GENOMIC DNA]</scope>
    <source>
        <strain evidence="2 3">PK-24</strain>
    </source>
</reference>
<feature type="transmembrane region" description="Helical" evidence="1">
    <location>
        <begin position="224"/>
        <end position="246"/>
    </location>
</feature>
<keyword evidence="1" id="KW-0472">Membrane</keyword>
<feature type="transmembrane region" description="Helical" evidence="1">
    <location>
        <begin position="157"/>
        <end position="177"/>
    </location>
</feature>
<dbReference type="GO" id="GO:0031267">
    <property type="term" value="F:small GTPase binding"/>
    <property type="evidence" value="ECO:0007669"/>
    <property type="project" value="InterPro"/>
</dbReference>
<comment type="caution">
    <text evidence="2">The sequence shown here is derived from an EMBL/GenBank/DDBJ whole genome shotgun (WGS) entry which is preliminary data.</text>
</comment>
<evidence type="ECO:0000313" key="2">
    <source>
        <dbReference type="EMBL" id="GMM44824.1"/>
    </source>
</evidence>